<dbReference type="GO" id="GO:0006782">
    <property type="term" value="P:protoporphyrinogen IX biosynthetic process"/>
    <property type="evidence" value="ECO:0007669"/>
    <property type="project" value="UniProtKB-UniPathway"/>
</dbReference>
<reference evidence="15 16" key="1">
    <citation type="submission" date="2017-02" db="EMBL/GenBank/DDBJ databases">
        <title>isolation and characterization of a novel temperate virus Aeropyrum globular virus 1 infecting hyperthermophilic archaeon Aeropyrum.</title>
        <authorList>
            <person name="Yumiya M."/>
            <person name="Yoshida T."/>
            <person name="Sako Y."/>
        </authorList>
    </citation>
    <scope>NUCLEOTIDE SEQUENCE [LARGE SCALE GENOMIC DNA]</scope>
    <source>
        <strain evidence="15 16">YK1-12-2013</strain>
    </source>
</reference>
<evidence type="ECO:0000256" key="7">
    <source>
        <dbReference type="ARBA" id="ARBA00023244"/>
    </source>
</evidence>
<dbReference type="PIRSF" id="PIRSF001415">
    <property type="entry name" value="Porphbilin_synth"/>
    <property type="match status" value="1"/>
</dbReference>
<dbReference type="PANTHER" id="PTHR11458">
    <property type="entry name" value="DELTA-AMINOLEVULINIC ACID DEHYDRATASE"/>
    <property type="match status" value="1"/>
</dbReference>
<evidence type="ECO:0000256" key="14">
    <source>
        <dbReference type="RuleBase" id="RU004161"/>
    </source>
</evidence>
<comment type="subunit">
    <text evidence="13">Homooctamer.</text>
</comment>
<dbReference type="EMBL" id="BDMD01000001">
    <property type="protein sequence ID" value="GBF08327.1"/>
    <property type="molecule type" value="Genomic_DNA"/>
</dbReference>
<gene>
    <name evidence="15" type="ORF">apy_00520</name>
</gene>
<name>A0A401H788_AERPX</name>
<evidence type="ECO:0000256" key="10">
    <source>
        <dbReference type="PIRSR" id="PIRSR001415-2"/>
    </source>
</evidence>
<protein>
    <recommendedName>
        <fullName evidence="4 13">Delta-aminolevulinic acid dehydratase</fullName>
        <ecNumber evidence="3 13">4.2.1.24</ecNumber>
    </recommendedName>
</protein>
<evidence type="ECO:0000256" key="6">
    <source>
        <dbReference type="ARBA" id="ARBA00023239"/>
    </source>
</evidence>
<keyword evidence="12" id="KW-0460">Magnesium</keyword>
<comment type="caution">
    <text evidence="15">The sequence shown here is derived from an EMBL/GenBank/DDBJ whole genome shotgun (WGS) entry which is preliminary data.</text>
</comment>
<dbReference type="GO" id="GO:0004655">
    <property type="term" value="F:porphobilinogen synthase activity"/>
    <property type="evidence" value="ECO:0007669"/>
    <property type="project" value="UniProtKB-EC"/>
</dbReference>
<evidence type="ECO:0000256" key="12">
    <source>
        <dbReference type="PIRSR" id="PIRSR001415-5"/>
    </source>
</evidence>
<dbReference type="CDD" id="cd00384">
    <property type="entry name" value="ALAD_PBGS"/>
    <property type="match status" value="1"/>
</dbReference>
<dbReference type="AlphaFoldDB" id="A0A401H788"/>
<dbReference type="EC" id="4.2.1.24" evidence="3 13"/>
<feature type="binding site" evidence="10">
    <location>
        <position position="228"/>
    </location>
    <ligand>
        <name>5-aminolevulinate</name>
        <dbReference type="ChEBI" id="CHEBI:356416"/>
        <label>1</label>
    </ligand>
</feature>
<evidence type="ECO:0000256" key="11">
    <source>
        <dbReference type="PIRSR" id="PIRSR001415-3"/>
    </source>
</evidence>
<dbReference type="PROSITE" id="PS00169">
    <property type="entry name" value="D_ALA_DEHYDRATASE"/>
    <property type="match status" value="1"/>
</dbReference>
<feature type="binding site" evidence="11">
    <location>
        <position position="141"/>
    </location>
    <ligand>
        <name>Zn(2+)</name>
        <dbReference type="ChEBI" id="CHEBI:29105"/>
        <note>catalytic</note>
    </ligand>
</feature>
<dbReference type="GO" id="GO:0008270">
    <property type="term" value="F:zinc ion binding"/>
    <property type="evidence" value="ECO:0007669"/>
    <property type="project" value="TreeGrafter"/>
</dbReference>
<dbReference type="Proteomes" id="UP000291213">
    <property type="component" value="Unassembled WGS sequence"/>
</dbReference>
<dbReference type="InterPro" id="IPR001731">
    <property type="entry name" value="ALAD"/>
</dbReference>
<feature type="active site" description="Schiff-base intermediate with substrate" evidence="9">
    <location>
        <position position="218"/>
    </location>
</feature>
<dbReference type="Gene3D" id="3.20.20.70">
    <property type="entry name" value="Aldolase class I"/>
    <property type="match status" value="1"/>
</dbReference>
<keyword evidence="6 13" id="KW-0456">Lyase</keyword>
<dbReference type="Pfam" id="PF00490">
    <property type="entry name" value="ALAD"/>
    <property type="match status" value="1"/>
</dbReference>
<dbReference type="FunFam" id="3.20.20.70:FF:000019">
    <property type="entry name" value="Delta-aminolevulinic acid dehydratase"/>
    <property type="match status" value="1"/>
</dbReference>
<accession>A0A401H788</accession>
<dbReference type="PRINTS" id="PR00144">
    <property type="entry name" value="DALDHYDRTASE"/>
</dbReference>
<keyword evidence="11" id="KW-0479">Metal-binding</keyword>
<dbReference type="SMART" id="SM01004">
    <property type="entry name" value="ALAD"/>
    <property type="match status" value="1"/>
</dbReference>
<comment type="pathway">
    <text evidence="1">Porphyrin-containing compound metabolism; protoporphyrin-IX biosynthesis; coproporphyrinogen-III from 5-aminolevulinate: step 1/4.</text>
</comment>
<dbReference type="InterPro" id="IPR013785">
    <property type="entry name" value="Aldolase_TIM"/>
</dbReference>
<feature type="binding site" evidence="12">
    <location>
        <position position="256"/>
    </location>
    <ligand>
        <name>Mg(2+)</name>
        <dbReference type="ChEBI" id="CHEBI:18420"/>
    </ligand>
</feature>
<evidence type="ECO:0000256" key="8">
    <source>
        <dbReference type="ARBA" id="ARBA00047651"/>
    </source>
</evidence>
<feature type="binding site" evidence="10">
    <location>
        <position position="240"/>
    </location>
    <ligand>
        <name>5-aminolevulinate</name>
        <dbReference type="ChEBI" id="CHEBI:356416"/>
        <label>1</label>
    </ligand>
</feature>
<keyword evidence="7 13" id="KW-0627">Porphyrin biosynthesis</keyword>
<dbReference type="OrthoDB" id="8493at2157"/>
<evidence type="ECO:0000256" key="4">
    <source>
        <dbReference type="ARBA" id="ARBA00020771"/>
    </source>
</evidence>
<evidence type="ECO:0000256" key="9">
    <source>
        <dbReference type="PIRSR" id="PIRSR001415-1"/>
    </source>
</evidence>
<keyword evidence="11" id="KW-0862">Zinc</keyword>
<proteinExistence type="inferred from homology"/>
<evidence type="ECO:0000256" key="2">
    <source>
        <dbReference type="ARBA" id="ARBA00008055"/>
    </source>
</evidence>
<evidence type="ECO:0000313" key="15">
    <source>
        <dbReference type="EMBL" id="GBF08327.1"/>
    </source>
</evidence>
<evidence type="ECO:0000313" key="16">
    <source>
        <dbReference type="Proteomes" id="UP000291213"/>
    </source>
</evidence>
<evidence type="ECO:0000256" key="5">
    <source>
        <dbReference type="ARBA" id="ARBA00023133"/>
    </source>
</evidence>
<dbReference type="RefSeq" id="WP_131159412.1">
    <property type="nucleotide sequence ID" value="NZ_BDMD01000001.1"/>
</dbReference>
<feature type="binding site" evidence="10">
    <location>
        <position position="298"/>
    </location>
    <ligand>
        <name>5-aminolevulinate</name>
        <dbReference type="ChEBI" id="CHEBI:356416"/>
        <label>2</label>
    </ligand>
</feature>
<evidence type="ECO:0000256" key="3">
    <source>
        <dbReference type="ARBA" id="ARBA00012053"/>
    </source>
</evidence>
<feature type="binding site" evidence="10">
    <location>
        <position position="337"/>
    </location>
    <ligand>
        <name>5-aminolevulinate</name>
        <dbReference type="ChEBI" id="CHEBI:356416"/>
        <label>2</label>
    </ligand>
</feature>
<dbReference type="InterPro" id="IPR030656">
    <property type="entry name" value="ALAD_AS"/>
</dbReference>
<feature type="binding site" evidence="11">
    <location>
        <position position="139"/>
    </location>
    <ligand>
        <name>Zn(2+)</name>
        <dbReference type="ChEBI" id="CHEBI:29105"/>
        <note>catalytic</note>
    </ligand>
</feature>
<evidence type="ECO:0000256" key="1">
    <source>
        <dbReference type="ARBA" id="ARBA00004694"/>
    </source>
</evidence>
<evidence type="ECO:0000256" key="13">
    <source>
        <dbReference type="RuleBase" id="RU000515"/>
    </source>
</evidence>
<dbReference type="GO" id="GO:0005829">
    <property type="term" value="C:cytosol"/>
    <property type="evidence" value="ECO:0007669"/>
    <property type="project" value="TreeGrafter"/>
</dbReference>
<dbReference type="UniPathway" id="UPA00251">
    <property type="reaction ID" value="UER00318"/>
</dbReference>
<comment type="similarity">
    <text evidence="2 14">Belongs to the ALAD family.</text>
</comment>
<feature type="binding site" evidence="11">
    <location>
        <position position="149"/>
    </location>
    <ligand>
        <name>Zn(2+)</name>
        <dbReference type="ChEBI" id="CHEBI:29105"/>
        <note>catalytic</note>
    </ligand>
</feature>
<sequence>MQRGSEAPLRELTSAGFSFPRVRARRLRLHPGVRSLVAETRLDPSMFILPLFVEDGLKSPKPLRGLPGHFKYPPESRELVELVSRALDLGVRSFLVFGTPSMKSFEGAEAWSPQGPVQRAIKFVRAELGWRPVIMADVCLCGYTDHGHCGYPRETPRGVLIENDRSIEAYGKISVSLAEAGADFVAPSGMMDGQVAAIRSALDNAGYTEVGIMSYSAKYASGFYGPFRDVMDSAPRFGDRRSYQMDPRNRLEAVKEVLLDAAEGADIVMVKPALSYLDVISEVKRSVPWLPLAAYNVSGEYLMLKAAAEKGLVDYETVMLEILTSIARAGADAVITYHALEAAEVLKSGKTPF</sequence>
<feature type="active site" description="Schiff-base intermediate with substrate" evidence="9">
    <location>
        <position position="271"/>
    </location>
</feature>
<dbReference type="NCBIfam" id="NF006762">
    <property type="entry name" value="PRK09283.1"/>
    <property type="match status" value="1"/>
</dbReference>
<organism evidence="15 16">
    <name type="scientific">Aeropyrum pernix</name>
    <dbReference type="NCBI Taxonomy" id="56636"/>
    <lineage>
        <taxon>Archaea</taxon>
        <taxon>Thermoproteota</taxon>
        <taxon>Thermoprotei</taxon>
        <taxon>Desulfurococcales</taxon>
        <taxon>Desulfurococcaceae</taxon>
        <taxon>Aeropyrum</taxon>
    </lineage>
</organism>
<keyword evidence="5" id="KW-0350">Heme biosynthesis</keyword>
<dbReference type="PANTHER" id="PTHR11458:SF0">
    <property type="entry name" value="DELTA-AMINOLEVULINIC ACID DEHYDRATASE"/>
    <property type="match status" value="1"/>
</dbReference>
<dbReference type="SUPFAM" id="SSF51569">
    <property type="entry name" value="Aldolase"/>
    <property type="match status" value="1"/>
</dbReference>
<comment type="catalytic activity">
    <reaction evidence="8 13">
        <text>2 5-aminolevulinate = porphobilinogen + 2 H2O + H(+)</text>
        <dbReference type="Rhea" id="RHEA:24064"/>
        <dbReference type="ChEBI" id="CHEBI:15377"/>
        <dbReference type="ChEBI" id="CHEBI:15378"/>
        <dbReference type="ChEBI" id="CHEBI:58126"/>
        <dbReference type="ChEBI" id="CHEBI:356416"/>
        <dbReference type="EC" id="4.2.1.24"/>
    </reaction>
</comment>